<gene>
    <name evidence="1" type="primary">OST48_1</name>
    <name evidence="1" type="ORF">CFP56_018458</name>
</gene>
<organism evidence="1 2">
    <name type="scientific">Quercus suber</name>
    <name type="common">Cork oak</name>
    <dbReference type="NCBI Taxonomy" id="58331"/>
    <lineage>
        <taxon>Eukaryota</taxon>
        <taxon>Viridiplantae</taxon>
        <taxon>Streptophyta</taxon>
        <taxon>Embryophyta</taxon>
        <taxon>Tracheophyta</taxon>
        <taxon>Spermatophyta</taxon>
        <taxon>Magnoliopsida</taxon>
        <taxon>eudicotyledons</taxon>
        <taxon>Gunneridae</taxon>
        <taxon>Pentapetalae</taxon>
        <taxon>rosids</taxon>
        <taxon>fabids</taxon>
        <taxon>Fagales</taxon>
        <taxon>Fagaceae</taxon>
        <taxon>Quercus</taxon>
    </lineage>
</organism>
<dbReference type="AlphaFoldDB" id="A0AAW0I5X2"/>
<name>A0AAW0I5X2_QUESU</name>
<reference evidence="1 2" key="1">
    <citation type="journal article" date="2018" name="Sci. Data">
        <title>The draft genome sequence of cork oak.</title>
        <authorList>
            <person name="Ramos A.M."/>
            <person name="Usie A."/>
            <person name="Barbosa P."/>
            <person name="Barros P.M."/>
            <person name="Capote T."/>
            <person name="Chaves I."/>
            <person name="Simoes F."/>
            <person name="Abreu I."/>
            <person name="Carrasquinho I."/>
            <person name="Faro C."/>
            <person name="Guimaraes J.B."/>
            <person name="Mendonca D."/>
            <person name="Nobrega F."/>
            <person name="Rodrigues L."/>
            <person name="Saibo N.J.M."/>
            <person name="Varela M.C."/>
            <person name="Egas C."/>
            <person name="Matos J."/>
            <person name="Miguel C.M."/>
            <person name="Oliveira M.M."/>
            <person name="Ricardo C.P."/>
            <person name="Goncalves S."/>
        </authorList>
    </citation>
    <scope>NUCLEOTIDE SEQUENCE [LARGE SCALE GENOMIC DNA]</scope>
    <source>
        <strain evidence="2">cv. HL8</strain>
    </source>
</reference>
<evidence type="ECO:0000313" key="1">
    <source>
        <dbReference type="EMBL" id="KAK7809587.1"/>
    </source>
</evidence>
<proteinExistence type="predicted"/>
<keyword evidence="2" id="KW-1185">Reference proteome</keyword>
<protein>
    <submittedName>
        <fullName evidence="1">Dolichyl-diphosphooligosaccharide--protein glycosyltransferase 48 kDa subunit</fullName>
    </submittedName>
</protein>
<dbReference type="EMBL" id="PKMF04002338">
    <property type="protein sequence ID" value="KAK7809587.1"/>
    <property type="molecule type" value="Genomic_DNA"/>
</dbReference>
<sequence>MARATMLKHPSKNQNEKLLSGLYGNFDIRLPAKVNRQGSTAATEARAPNKLVCNRIDGIFQVEEMARFFRSEVQKAGSPTRHEKSGKEQFWTELSKWAFHERGHLKSLTVT</sequence>
<evidence type="ECO:0000313" key="2">
    <source>
        <dbReference type="Proteomes" id="UP000237347"/>
    </source>
</evidence>
<dbReference type="Proteomes" id="UP000237347">
    <property type="component" value="Unassembled WGS sequence"/>
</dbReference>
<comment type="caution">
    <text evidence="1">The sequence shown here is derived from an EMBL/GenBank/DDBJ whole genome shotgun (WGS) entry which is preliminary data.</text>
</comment>
<feature type="non-terminal residue" evidence="1">
    <location>
        <position position="1"/>
    </location>
</feature>
<accession>A0AAW0I5X2</accession>